<organism evidence="2 3">
    <name type="scientific">Paenibacillus prosopidis</name>
    <dbReference type="NCBI Taxonomy" id="630520"/>
    <lineage>
        <taxon>Bacteria</taxon>
        <taxon>Bacillati</taxon>
        <taxon>Bacillota</taxon>
        <taxon>Bacilli</taxon>
        <taxon>Bacillales</taxon>
        <taxon>Paenibacillaceae</taxon>
        <taxon>Paenibacillus</taxon>
    </lineage>
</organism>
<sequence length="39" mass="4567">MPLWIAYLRDHWLSFLIAAGAIIAVIYVIAKRSLLFYKE</sequence>
<accession>A0A368W7B6</accession>
<name>A0A368W7B6_9BACL</name>
<keyword evidence="3" id="KW-1185">Reference proteome</keyword>
<protein>
    <submittedName>
        <fullName evidence="2">Uncharacterized protein</fullName>
    </submittedName>
</protein>
<keyword evidence="1" id="KW-0472">Membrane</keyword>
<feature type="transmembrane region" description="Helical" evidence="1">
    <location>
        <begin position="12"/>
        <end position="30"/>
    </location>
</feature>
<comment type="caution">
    <text evidence="2">The sequence shown here is derived from an EMBL/GenBank/DDBJ whole genome shotgun (WGS) entry which is preliminary data.</text>
</comment>
<dbReference type="EMBL" id="QPJD01000001">
    <property type="protein sequence ID" value="RCW51890.1"/>
    <property type="molecule type" value="Genomic_DNA"/>
</dbReference>
<keyword evidence="1" id="KW-0812">Transmembrane</keyword>
<reference evidence="2 3" key="1">
    <citation type="submission" date="2018-07" db="EMBL/GenBank/DDBJ databases">
        <title>Genomic Encyclopedia of Type Strains, Phase III (KMG-III): the genomes of soil and plant-associated and newly described type strains.</title>
        <authorList>
            <person name="Whitman W."/>
        </authorList>
    </citation>
    <scope>NUCLEOTIDE SEQUENCE [LARGE SCALE GENOMIC DNA]</scope>
    <source>
        <strain evidence="2 3">CECT 7506</strain>
    </source>
</reference>
<proteinExistence type="predicted"/>
<dbReference type="AlphaFoldDB" id="A0A368W7B6"/>
<keyword evidence="1" id="KW-1133">Transmembrane helix</keyword>
<dbReference type="Proteomes" id="UP000252415">
    <property type="component" value="Unassembled WGS sequence"/>
</dbReference>
<evidence type="ECO:0000256" key="1">
    <source>
        <dbReference type="SAM" id="Phobius"/>
    </source>
</evidence>
<evidence type="ECO:0000313" key="3">
    <source>
        <dbReference type="Proteomes" id="UP000252415"/>
    </source>
</evidence>
<evidence type="ECO:0000313" key="2">
    <source>
        <dbReference type="EMBL" id="RCW51890.1"/>
    </source>
</evidence>
<gene>
    <name evidence="2" type="ORF">DFP97_101235</name>
</gene>